<evidence type="ECO:0000256" key="1">
    <source>
        <dbReference type="PROSITE-ProRule" id="PRU00339"/>
    </source>
</evidence>
<accession>A0A1Z4LXJ0</accession>
<organism evidence="3 4">
    <name type="scientific">Calothrix parasitica NIES-267</name>
    <dbReference type="NCBI Taxonomy" id="1973488"/>
    <lineage>
        <taxon>Bacteria</taxon>
        <taxon>Bacillati</taxon>
        <taxon>Cyanobacteriota</taxon>
        <taxon>Cyanophyceae</taxon>
        <taxon>Nostocales</taxon>
        <taxon>Calotrichaceae</taxon>
        <taxon>Calothrix</taxon>
    </lineage>
</organism>
<evidence type="ECO:0000259" key="2">
    <source>
        <dbReference type="Pfam" id="PF12770"/>
    </source>
</evidence>
<evidence type="ECO:0000313" key="4">
    <source>
        <dbReference type="Proteomes" id="UP000218418"/>
    </source>
</evidence>
<dbReference type="EMBL" id="AP018227">
    <property type="protein sequence ID" value="BAY85944.1"/>
    <property type="molecule type" value="Genomic_DNA"/>
</dbReference>
<feature type="repeat" description="TPR" evidence="1">
    <location>
        <begin position="87"/>
        <end position="120"/>
    </location>
</feature>
<dbReference type="Pfam" id="PF13424">
    <property type="entry name" value="TPR_12"/>
    <property type="match status" value="1"/>
</dbReference>
<dbReference type="AlphaFoldDB" id="A0A1Z4LXJ0"/>
<dbReference type="Proteomes" id="UP000218418">
    <property type="component" value="Chromosome"/>
</dbReference>
<dbReference type="PROSITE" id="PS50005">
    <property type="entry name" value="TPR"/>
    <property type="match status" value="1"/>
</dbReference>
<evidence type="ECO:0000313" key="3">
    <source>
        <dbReference type="EMBL" id="BAY85944.1"/>
    </source>
</evidence>
<keyword evidence="4" id="KW-1185">Reference proteome</keyword>
<sequence length="920" mass="104099">MQYKRWFSKIFLFILAVTLSLIWGFMSNPISFSTAYAFKISQNNLNPQVLLQEAKILYDKGKFTEAITILEQAARIFQSQNNLVKQSIAFSNISNSYKQIGDYPEALKYITRSRKLLENQSSSIDSKEKAFAQVLDIQANLQLTLGKPLLALENWQKATAIYKKENLNSAKIRSLINQNIALQALGRYQKALKIIEPVLSELNKQPASLLKVSALRNFGDLQLYTGEIDASLKTLQKSYEIAQEINSTPQIAQTLLSLANVQRAKANRLRLPLQSARIGEKTTPLVYITKPISVEIEKLYQRAVETYEQALALSTSPEIKIKAELNKLGVLIELKEFSKAAKLSSELQLGINQLPISKTSIEARINLAQNLLFLKQVSPENASKWEDIAKILADSIKQGSILSNSRLQAYGMGTLGSVYLQTENFTDARKITKKAVDLAVLIDAKEIAYLWQWQLGYIFKTEDNISQAIDYYSQAVNNLNDLRGDLLALNSDIQFSFRDNVEPVYRQLVDLLLQSSSSQNISNKELNRTSLKNKNLNNTNLKKARDVIEALQLREIENYFQEICFQAKPEIVDTVVDKTDTTAAVIYPIILEDRLEIILKLPKQNKFNHYTTYIKAVELEKTIEKLQYSLRQPEQVNQVKNISEKIYNWLIQPLEADLQKNKIETLVFVLDGNLRNIPMAVLYDSKAQEQQKYLIEKYAIALTPGLQMLKPKSLQAAKLNILMAGVSEKRLINNQQFSPLNNVEIELDAIKSQIPNSKKLLNQSFTDTNLEKQVDSAKYNIVHIATHGNFSSNLEEAYILTWNKLLKIEDFDKLFQINTNLDSQAIELLVLSACETANGDRRATLGLSGIAIRAGARSTLASLWAVEDESTAELASQFYQELQNNQLNKAKALQQAQIKLLNNSKTPLVWAPYVLVGNWL</sequence>
<dbReference type="InterPro" id="IPR024983">
    <property type="entry name" value="CHAT_dom"/>
</dbReference>
<reference evidence="3 4" key="1">
    <citation type="submission" date="2017-06" db="EMBL/GenBank/DDBJ databases">
        <title>Genome sequencing of cyanobaciteial culture collection at National Institute for Environmental Studies (NIES).</title>
        <authorList>
            <person name="Hirose Y."/>
            <person name="Shimura Y."/>
            <person name="Fujisawa T."/>
            <person name="Nakamura Y."/>
            <person name="Kawachi M."/>
        </authorList>
    </citation>
    <scope>NUCLEOTIDE SEQUENCE [LARGE SCALE GENOMIC DNA]</scope>
    <source>
        <strain evidence="3 4">NIES-267</strain>
    </source>
</reference>
<dbReference type="Gene3D" id="1.25.40.10">
    <property type="entry name" value="Tetratricopeptide repeat domain"/>
    <property type="match status" value="2"/>
</dbReference>
<dbReference type="PANTHER" id="PTHR10098">
    <property type="entry name" value="RAPSYN-RELATED"/>
    <property type="match status" value="1"/>
</dbReference>
<name>A0A1Z4LXJ0_9CYAN</name>
<gene>
    <name evidence="3" type="ORF">NIES267_54500</name>
</gene>
<proteinExistence type="predicted"/>
<feature type="domain" description="CHAT" evidence="2">
    <location>
        <begin position="642"/>
        <end position="918"/>
    </location>
</feature>
<dbReference type="InterPro" id="IPR011990">
    <property type="entry name" value="TPR-like_helical_dom_sf"/>
</dbReference>
<dbReference type="SUPFAM" id="SSF48452">
    <property type="entry name" value="TPR-like"/>
    <property type="match status" value="3"/>
</dbReference>
<dbReference type="InterPro" id="IPR019734">
    <property type="entry name" value="TPR_rpt"/>
</dbReference>
<dbReference type="OrthoDB" id="446317at2"/>
<dbReference type="Pfam" id="PF12770">
    <property type="entry name" value="CHAT"/>
    <property type="match status" value="1"/>
</dbReference>
<keyword evidence="1" id="KW-0802">TPR repeat</keyword>
<dbReference type="SMART" id="SM00028">
    <property type="entry name" value="TPR"/>
    <property type="match status" value="8"/>
</dbReference>
<protein>
    <recommendedName>
        <fullName evidence="2">CHAT domain-containing protein</fullName>
    </recommendedName>
</protein>